<feature type="compositionally biased region" description="Acidic residues" evidence="1">
    <location>
        <begin position="619"/>
        <end position="640"/>
    </location>
</feature>
<feature type="compositionally biased region" description="Basic and acidic residues" evidence="1">
    <location>
        <begin position="592"/>
        <end position="602"/>
    </location>
</feature>
<evidence type="ECO:0000313" key="2">
    <source>
        <dbReference type="EMBL" id="KAA0174886.1"/>
    </source>
</evidence>
<sequence>MVSLETSLESITRFGGAVVVDLGRGSDPWGSLLQHQPPRRVGDPFRRGGSHDPVTLNKYLKGPRKGPTPGRSASALPCAHFVSRASVVMRAQPTAALPTPRVLYTDGLLPALSLQLAHLSGSAGRALQRRLLVESLRAMVLGEARAAADLVVTVCGSLRLSSWRLNPVVGGSCASRLSFRRAATALRFAPTLLAPTTLQSGLQASFDVVAPANARGVWVVRAKPETASVIDCAEGDWAAEPWPGAATDGKGGAAFRPRSDPTSGGVGGAAGKGGRRATPNGPAVWASGRHRACVRVTGTADMATLRSDWEHPIPGTAPFSCALMVAWGLPGAAAAYADAGPASGVGSAGSIVDFAAWAASPAGSSSASDGTSVLPRVMVLDCAIGFGQLAVSDPHEASPRKVHSNRVVAVLRLPTGLSGMLAGQTARDLAGAVDGVVVLADGAPAEAATDALAAFVAERVPVTVIDTALASELRGRSADLAAPKPARSPATKPKASSNAASKAPSPAGARTLHAASQSTAAADASRHVPSGASHELPEAAARSGLSAPRARALGATRAGAERAVGTSTEHDLQAGGAQRGSARHGGSGPAGRGDDGGHSRDVDDIEEGLAADPAADPEAREEEEEEEEEEAVGAAEEDDAERVGGSAAAGRLPRGRAQREELADEEHSDDTAEEEGGAADEADAGAATATGGAGTVWQVGYETAAMLGADWVVPLEAGQHAITTVDGETLRALANQATKDLWLARHAVAWNTSHCHHNDHALNTNVPASPLMARVKVGLSIAWDPFDPSRLFPASIEATDANSGACRKFLIGLREAQRAIVSRPRRERLKLLASAAASDARARAHCAGSAVYRVGHASTLLLDLSLVLGHRRRLPAKHHRLSAEQQAQLVWSEMRFRAIDDVIRQPMRPLRPLLAARSRDFVERVAISLVVDHNDAMLREMWSSLTSSDALWSPVRAHPWAEDALDLELQGLWSQVPELTAFVFLNEPASPAAAFARSTMALTWPTVVLYGSNGENAGITAPRLAIMAQVMQSGSFSRVLEAHDDMLFLSQWARPLFEAVDQFPLAGVAMPCQLRHPDFDAMGPEDFESVAAPIRERRVHRNALPLHPWLLSTKMISSIGYYDAMFSPHSSEDIDFYHRVLVDPHWQAIAVQSSFIAHKTRGTRGTRSADQNDGMMAQQHQQLFLARYGFQTQDEYDEWRKAQGAFACVMEANNWAAGPPGPVDPSTAIHDSSGSGREDAG</sequence>
<reference evidence="2 3" key="1">
    <citation type="submission" date="2019-07" db="EMBL/GenBank/DDBJ databases">
        <title>Genomes of Cafeteria roenbergensis.</title>
        <authorList>
            <person name="Fischer M.G."/>
            <person name="Hackl T."/>
            <person name="Roman M."/>
        </authorList>
    </citation>
    <scope>NUCLEOTIDE SEQUENCE [LARGE SCALE GENOMIC DNA]</scope>
    <source>
        <strain evidence="2 3">E4-10P</strain>
    </source>
</reference>
<evidence type="ECO:0000313" key="3">
    <source>
        <dbReference type="Proteomes" id="UP000322899"/>
    </source>
</evidence>
<accession>A0A5A8EAQ0</accession>
<dbReference type="InterPro" id="IPR029044">
    <property type="entry name" value="Nucleotide-diphossugar_trans"/>
</dbReference>
<feature type="region of interest" description="Disordered" evidence="1">
    <location>
        <begin position="30"/>
        <end position="53"/>
    </location>
</feature>
<dbReference type="EMBL" id="VLTO01000018">
    <property type="protein sequence ID" value="KAA0174886.1"/>
    <property type="molecule type" value="Genomic_DNA"/>
</dbReference>
<name>A0A5A8EAQ0_CAFRO</name>
<feature type="region of interest" description="Disordered" evidence="1">
    <location>
        <begin position="248"/>
        <end position="284"/>
    </location>
</feature>
<feature type="compositionally biased region" description="Low complexity" evidence="1">
    <location>
        <begin position="488"/>
        <end position="523"/>
    </location>
</feature>
<feature type="region of interest" description="Disordered" evidence="1">
    <location>
        <begin position="1218"/>
        <end position="1241"/>
    </location>
</feature>
<feature type="region of interest" description="Disordered" evidence="1">
    <location>
        <begin position="479"/>
        <end position="683"/>
    </location>
</feature>
<evidence type="ECO:0000256" key="1">
    <source>
        <dbReference type="SAM" id="MobiDB-lite"/>
    </source>
</evidence>
<gene>
    <name evidence="2" type="ORF">FNF27_03601</name>
</gene>
<comment type="caution">
    <text evidence="2">The sequence shown here is derived from an EMBL/GenBank/DDBJ whole genome shotgun (WGS) entry which is preliminary data.</text>
</comment>
<dbReference type="Proteomes" id="UP000322899">
    <property type="component" value="Unassembled WGS sequence"/>
</dbReference>
<organism evidence="2 3">
    <name type="scientific">Cafeteria roenbergensis</name>
    <name type="common">Marine flagellate</name>
    <dbReference type="NCBI Taxonomy" id="33653"/>
    <lineage>
        <taxon>Eukaryota</taxon>
        <taxon>Sar</taxon>
        <taxon>Stramenopiles</taxon>
        <taxon>Bigyra</taxon>
        <taxon>Opalozoa</taxon>
        <taxon>Bicosoecida</taxon>
        <taxon>Cafeteriaceae</taxon>
        <taxon>Cafeteria</taxon>
    </lineage>
</organism>
<feature type="compositionally biased region" description="Basic and acidic residues" evidence="1">
    <location>
        <begin position="40"/>
        <end position="50"/>
    </location>
</feature>
<dbReference type="SUPFAM" id="SSF53448">
    <property type="entry name" value="Nucleotide-diphospho-sugar transferases"/>
    <property type="match status" value="1"/>
</dbReference>
<dbReference type="AlphaFoldDB" id="A0A5A8EAQ0"/>
<feature type="compositionally biased region" description="Low complexity" evidence="1">
    <location>
        <begin position="547"/>
        <end position="563"/>
    </location>
</feature>
<protein>
    <submittedName>
        <fullName evidence="2">Uncharacterized protein</fullName>
    </submittedName>
</protein>
<feature type="compositionally biased region" description="Acidic residues" evidence="1">
    <location>
        <begin position="662"/>
        <end position="683"/>
    </location>
</feature>
<proteinExistence type="predicted"/>